<dbReference type="PANTHER" id="PTHR10502:SF107">
    <property type="entry name" value="ANNEXIN ANXC4 (AFU_ORTHOLOGUE AFUA_3G07020)"/>
    <property type="match status" value="1"/>
</dbReference>
<dbReference type="PROSITE" id="PS51897">
    <property type="entry name" value="ANNEXIN_2"/>
    <property type="match status" value="1"/>
</dbReference>
<dbReference type="GO" id="GO:0005886">
    <property type="term" value="C:plasma membrane"/>
    <property type="evidence" value="ECO:0007669"/>
    <property type="project" value="TreeGrafter"/>
</dbReference>
<dbReference type="Pfam" id="PF00191">
    <property type="entry name" value="Annexin"/>
    <property type="match status" value="1"/>
</dbReference>
<evidence type="ECO:0000313" key="4">
    <source>
        <dbReference type="EMBL" id="KAF2486060.1"/>
    </source>
</evidence>
<dbReference type="OrthoDB" id="2134400at2759"/>
<feature type="compositionally biased region" description="Low complexity" evidence="3">
    <location>
        <begin position="113"/>
        <end position="127"/>
    </location>
</feature>
<keyword evidence="1" id="KW-0677">Repeat</keyword>
<evidence type="ECO:0000313" key="5">
    <source>
        <dbReference type="Proteomes" id="UP000799767"/>
    </source>
</evidence>
<evidence type="ECO:0000256" key="2">
    <source>
        <dbReference type="ARBA" id="ARBA00023216"/>
    </source>
</evidence>
<dbReference type="EMBL" id="MU001632">
    <property type="protein sequence ID" value="KAF2486060.1"/>
    <property type="molecule type" value="Genomic_DNA"/>
</dbReference>
<feature type="region of interest" description="Disordered" evidence="3">
    <location>
        <begin position="1"/>
        <end position="207"/>
    </location>
</feature>
<dbReference type="SMART" id="SM00335">
    <property type="entry name" value="ANX"/>
    <property type="match status" value="2"/>
</dbReference>
<accession>A0A6A6Q0X4</accession>
<dbReference type="PANTHER" id="PTHR10502">
    <property type="entry name" value="ANNEXIN"/>
    <property type="match status" value="1"/>
</dbReference>
<sequence>MPGSFDNPPASPPYESERSAYFAPPRPYPQDADYKDYPPNERPGYYPPPDRYDNGLAYGDPHPPPPNRQGSYGTYPPPRQNSYDAYPPRQNSYDNYPPQLQQAPRPSQAGRQPSYPYPSSDSRSSSYGYQYAQPPENITYKTDVQRRQYSQSEAPYYHDQPGSRKQSQSAYDPRTNAVEVTPYDRSSVVSTQSRMEIERRTSGGLHSVAPSDALAPRMAHLSVGGLGVHQPAVGGELPPPSPLLEAYRGTYQQMSPLPLAHRPHDDEDDLSDLEPLSPARTHASSKSVRITEETVIREKEKKRVTVYDPEEDAKKIGKALRHHGHPNGEVICQILPTLSHDQIVYLRKEYKKQIRVQGKGVNLSKHINSELKHNFGKAAYVTALGRWESEGYWANFFYQSHGSRRELLIEALMGRSNADIWNIKDEFKDKRYSDDLVKCMEKELKMDKFRTAVLLVLEERRQEEQDVYPVEYRMKDIETLHKALTAPKGGESTMLEIIVLRSDAHLREVLKSYERVYNENFPRAALKKSNNLVGEVIAHILNGVINKPARDALLLRHAIEDVAEKNKDEELRYELLISRLVRLHWDKVHLLRVKREYESKRGQSIEEDIQKASKGDLADFLCALCQTK</sequence>
<dbReference type="InterPro" id="IPR018502">
    <property type="entry name" value="Annexin_repeat"/>
</dbReference>
<dbReference type="Proteomes" id="UP000799767">
    <property type="component" value="Unassembled WGS sequence"/>
</dbReference>
<protein>
    <recommendedName>
        <fullName evidence="6">Annexin</fullName>
    </recommendedName>
</protein>
<dbReference type="GO" id="GO:0012506">
    <property type="term" value="C:vesicle membrane"/>
    <property type="evidence" value="ECO:0007669"/>
    <property type="project" value="TreeGrafter"/>
</dbReference>
<dbReference type="RefSeq" id="XP_033592629.1">
    <property type="nucleotide sequence ID" value="XM_033736523.1"/>
</dbReference>
<evidence type="ECO:0000256" key="3">
    <source>
        <dbReference type="SAM" id="MobiDB-lite"/>
    </source>
</evidence>
<dbReference type="GO" id="GO:0005634">
    <property type="term" value="C:nucleus"/>
    <property type="evidence" value="ECO:0007669"/>
    <property type="project" value="TreeGrafter"/>
</dbReference>
<evidence type="ECO:0008006" key="6">
    <source>
        <dbReference type="Google" id="ProtNLM"/>
    </source>
</evidence>
<organism evidence="4 5">
    <name type="scientific">Neohortaea acidophila</name>
    <dbReference type="NCBI Taxonomy" id="245834"/>
    <lineage>
        <taxon>Eukaryota</taxon>
        <taxon>Fungi</taxon>
        <taxon>Dikarya</taxon>
        <taxon>Ascomycota</taxon>
        <taxon>Pezizomycotina</taxon>
        <taxon>Dothideomycetes</taxon>
        <taxon>Dothideomycetidae</taxon>
        <taxon>Mycosphaerellales</taxon>
        <taxon>Teratosphaeriaceae</taxon>
        <taxon>Neohortaea</taxon>
    </lineage>
</organism>
<dbReference type="Gene3D" id="1.10.220.10">
    <property type="entry name" value="Annexin"/>
    <property type="match status" value="4"/>
</dbReference>
<gene>
    <name evidence="4" type="ORF">BDY17DRAFT_320887</name>
</gene>
<dbReference type="GO" id="GO:0005509">
    <property type="term" value="F:calcium ion binding"/>
    <property type="evidence" value="ECO:0007669"/>
    <property type="project" value="InterPro"/>
</dbReference>
<keyword evidence="2" id="KW-0041">Annexin</keyword>
<dbReference type="GeneID" id="54477525"/>
<feature type="compositionally biased region" description="Polar residues" evidence="3">
    <location>
        <begin position="139"/>
        <end position="153"/>
    </location>
</feature>
<feature type="region of interest" description="Disordered" evidence="3">
    <location>
        <begin position="256"/>
        <end position="288"/>
    </location>
</feature>
<dbReference type="AlphaFoldDB" id="A0A6A6Q0X4"/>
<proteinExistence type="predicted"/>
<name>A0A6A6Q0X4_9PEZI</name>
<dbReference type="InterPro" id="IPR037104">
    <property type="entry name" value="Annexin_sf"/>
</dbReference>
<dbReference type="GO" id="GO:0005544">
    <property type="term" value="F:calcium-dependent phospholipid binding"/>
    <property type="evidence" value="ECO:0007669"/>
    <property type="project" value="InterPro"/>
</dbReference>
<dbReference type="SUPFAM" id="SSF47874">
    <property type="entry name" value="Annexin"/>
    <property type="match status" value="1"/>
</dbReference>
<evidence type="ECO:0000256" key="1">
    <source>
        <dbReference type="ARBA" id="ARBA00022737"/>
    </source>
</evidence>
<dbReference type="GO" id="GO:0001786">
    <property type="term" value="F:phosphatidylserine binding"/>
    <property type="evidence" value="ECO:0007669"/>
    <property type="project" value="TreeGrafter"/>
</dbReference>
<dbReference type="GO" id="GO:0005737">
    <property type="term" value="C:cytoplasm"/>
    <property type="evidence" value="ECO:0007669"/>
    <property type="project" value="TreeGrafter"/>
</dbReference>
<feature type="compositionally biased region" description="Polar residues" evidence="3">
    <location>
        <begin position="89"/>
        <end position="111"/>
    </location>
</feature>
<keyword evidence="5" id="KW-1185">Reference proteome</keyword>
<reference evidence="4" key="1">
    <citation type="journal article" date="2020" name="Stud. Mycol.">
        <title>101 Dothideomycetes genomes: a test case for predicting lifestyles and emergence of pathogens.</title>
        <authorList>
            <person name="Haridas S."/>
            <person name="Albert R."/>
            <person name="Binder M."/>
            <person name="Bloem J."/>
            <person name="Labutti K."/>
            <person name="Salamov A."/>
            <person name="Andreopoulos B."/>
            <person name="Baker S."/>
            <person name="Barry K."/>
            <person name="Bills G."/>
            <person name="Bluhm B."/>
            <person name="Cannon C."/>
            <person name="Castanera R."/>
            <person name="Culley D."/>
            <person name="Daum C."/>
            <person name="Ezra D."/>
            <person name="Gonzalez J."/>
            <person name="Henrissat B."/>
            <person name="Kuo A."/>
            <person name="Liang C."/>
            <person name="Lipzen A."/>
            <person name="Lutzoni F."/>
            <person name="Magnuson J."/>
            <person name="Mondo S."/>
            <person name="Nolan M."/>
            <person name="Ohm R."/>
            <person name="Pangilinan J."/>
            <person name="Park H.-J."/>
            <person name="Ramirez L."/>
            <person name="Alfaro M."/>
            <person name="Sun H."/>
            <person name="Tritt A."/>
            <person name="Yoshinaga Y."/>
            <person name="Zwiers L.-H."/>
            <person name="Turgeon B."/>
            <person name="Goodwin S."/>
            <person name="Spatafora J."/>
            <person name="Crous P."/>
            <person name="Grigoriev I."/>
        </authorList>
    </citation>
    <scope>NUCLEOTIDE SEQUENCE</scope>
    <source>
        <strain evidence="4">CBS 113389</strain>
    </source>
</reference>